<proteinExistence type="inferred from homology"/>
<evidence type="ECO:0000256" key="2">
    <source>
        <dbReference type="ARBA" id="ARBA00022747"/>
    </source>
</evidence>
<organism evidence="6 7">
    <name type="scientific">Mesomycoplasma bovoculi M165/69</name>
    <dbReference type="NCBI Taxonomy" id="743966"/>
    <lineage>
        <taxon>Bacteria</taxon>
        <taxon>Bacillati</taxon>
        <taxon>Mycoplasmatota</taxon>
        <taxon>Mycoplasmoidales</taxon>
        <taxon>Metamycoplasmataceae</taxon>
        <taxon>Mesomycoplasma</taxon>
    </lineage>
</organism>
<keyword evidence="7" id="KW-1185">Reference proteome</keyword>
<dbReference type="Gene3D" id="3.90.220.20">
    <property type="entry name" value="DNA methylase specificity domains"/>
    <property type="match status" value="2"/>
</dbReference>
<feature type="domain" description="Type I restriction modification DNA specificity" evidence="5">
    <location>
        <begin position="205"/>
        <end position="361"/>
    </location>
</feature>
<reference evidence="6 7" key="1">
    <citation type="journal article" date="2014" name="Genome Announc.">
        <title>Complete Genome Sequence of Mycoplasma bovoculi Strain M165/69T (ATCC 29104).</title>
        <authorList>
            <person name="Calcutt M.J."/>
            <person name="Foecking M.F."/>
        </authorList>
    </citation>
    <scope>NUCLEOTIDE SEQUENCE [LARGE SCALE GENOMIC DNA]</scope>
    <source>
        <strain evidence="6">M165/69</strain>
    </source>
</reference>
<protein>
    <submittedName>
        <fullName evidence="6">Type I site-specific DNA methyltransferase specificity subunit</fullName>
    </submittedName>
</protein>
<dbReference type="SUPFAM" id="SSF116734">
    <property type="entry name" value="DNA methylase specificity domain"/>
    <property type="match status" value="2"/>
</dbReference>
<dbReference type="GO" id="GO:0003677">
    <property type="term" value="F:DNA binding"/>
    <property type="evidence" value="ECO:0007669"/>
    <property type="project" value="UniProtKB-KW"/>
</dbReference>
<sequence length="397" mass="45743">MSQFDKLIELIKQNIDKIELKKVAELFEIKRGNSKYTKEYILENPGDYPVYSGATKNDGEMGRVNTYDYDGEFLILTACGEHAGTFFHRNGKFSLSQNCWLLKAKTNNNIEYIKYVLEAITKKYVNSSSAVPNLGRNVISNITLPIPPIHIQNQIVDFLSSFSENKNSLIQSITKEIELRKQQYNYYHNLLFKENSNKQNSSLIEYKFLSDLFEIKRGNSKYTKEYILENSGDYPVYSAATKNDGELGKINTYDYDGEFLTATLNGDAGHVFYRNGKFSINSDSCVLQAKSNQINIKYFYFLLSHIAIQYRNENGGRPKLPLTNLKEISLPIPPIHIQNQIVEILDEFEQTSTKLNGSLNENVVLTDKQFSTYQKGIINILLDKRERERERRININC</sequence>
<name>W5USW6_9BACT</name>
<keyword evidence="6" id="KW-0808">Transferase</keyword>
<dbReference type="eggNOG" id="COG0732">
    <property type="taxonomic scope" value="Bacteria"/>
</dbReference>
<accession>W5USW6</accession>
<dbReference type="InterPro" id="IPR051212">
    <property type="entry name" value="Type-I_RE_S_subunit"/>
</dbReference>
<dbReference type="PATRIC" id="fig|743966.3.peg.200"/>
<dbReference type="InterPro" id="IPR000055">
    <property type="entry name" value="Restrct_endonuc_typeI_TRD"/>
</dbReference>
<dbReference type="Pfam" id="PF01420">
    <property type="entry name" value="Methylase_S"/>
    <property type="match status" value="2"/>
</dbReference>
<comment type="similarity">
    <text evidence="1">Belongs to the type-I restriction system S methylase family.</text>
</comment>
<evidence type="ECO:0000256" key="4">
    <source>
        <dbReference type="ARBA" id="ARBA00038652"/>
    </source>
</evidence>
<evidence type="ECO:0000313" key="7">
    <source>
        <dbReference type="Proteomes" id="UP000019229"/>
    </source>
</evidence>
<keyword evidence="6" id="KW-0489">Methyltransferase</keyword>
<gene>
    <name evidence="6" type="primary">hsdS-1</name>
    <name evidence="6" type="ORF">MYB_01000</name>
</gene>
<dbReference type="HOGENOM" id="CLU_021095_6_0_14"/>
<evidence type="ECO:0000259" key="5">
    <source>
        <dbReference type="Pfam" id="PF01420"/>
    </source>
</evidence>
<dbReference type="KEGG" id="mbc:MYB_01000"/>
<comment type="subunit">
    <text evidence="4">The methyltransferase is composed of M and S polypeptides.</text>
</comment>
<dbReference type="Proteomes" id="UP000019229">
    <property type="component" value="Chromosome"/>
</dbReference>
<evidence type="ECO:0000313" key="6">
    <source>
        <dbReference type="EMBL" id="AHH45211.1"/>
    </source>
</evidence>
<dbReference type="GO" id="GO:0032259">
    <property type="term" value="P:methylation"/>
    <property type="evidence" value="ECO:0007669"/>
    <property type="project" value="UniProtKB-KW"/>
</dbReference>
<dbReference type="InterPro" id="IPR044946">
    <property type="entry name" value="Restrct_endonuc_typeI_TRD_sf"/>
</dbReference>
<dbReference type="PANTHER" id="PTHR43140">
    <property type="entry name" value="TYPE-1 RESTRICTION ENZYME ECOKI SPECIFICITY PROTEIN"/>
    <property type="match status" value="1"/>
</dbReference>
<dbReference type="PANTHER" id="PTHR43140:SF1">
    <property type="entry name" value="TYPE I RESTRICTION ENZYME ECOKI SPECIFICITY SUBUNIT"/>
    <property type="match status" value="1"/>
</dbReference>
<evidence type="ECO:0000256" key="3">
    <source>
        <dbReference type="ARBA" id="ARBA00023125"/>
    </source>
</evidence>
<feature type="domain" description="Type I restriction modification DNA specificity" evidence="5">
    <location>
        <begin position="17"/>
        <end position="178"/>
    </location>
</feature>
<dbReference type="STRING" id="743966.MYB_01000"/>
<keyword evidence="3" id="KW-0238">DNA-binding</keyword>
<dbReference type="AlphaFoldDB" id="W5USW6"/>
<dbReference type="EMBL" id="CP007154">
    <property type="protein sequence ID" value="AHH45211.1"/>
    <property type="molecule type" value="Genomic_DNA"/>
</dbReference>
<dbReference type="GO" id="GO:0008168">
    <property type="term" value="F:methyltransferase activity"/>
    <property type="evidence" value="ECO:0007669"/>
    <property type="project" value="UniProtKB-KW"/>
</dbReference>
<dbReference type="GO" id="GO:0009307">
    <property type="term" value="P:DNA restriction-modification system"/>
    <property type="evidence" value="ECO:0007669"/>
    <property type="project" value="UniProtKB-KW"/>
</dbReference>
<dbReference type="CDD" id="cd17255">
    <property type="entry name" value="RMtype1_S_Fco49512ORF2615P-TRD2-CR2_like"/>
    <property type="match status" value="2"/>
</dbReference>
<keyword evidence="2" id="KW-0680">Restriction system</keyword>
<evidence type="ECO:0000256" key="1">
    <source>
        <dbReference type="ARBA" id="ARBA00010923"/>
    </source>
</evidence>